<organism evidence="1 2">
    <name type="scientific">Flavivirga aquimarina</name>
    <dbReference type="NCBI Taxonomy" id="2027862"/>
    <lineage>
        <taxon>Bacteria</taxon>
        <taxon>Pseudomonadati</taxon>
        <taxon>Bacteroidota</taxon>
        <taxon>Flavobacteriia</taxon>
        <taxon>Flavobacteriales</taxon>
        <taxon>Flavobacteriaceae</taxon>
        <taxon>Flavivirga</taxon>
    </lineage>
</organism>
<dbReference type="PROSITE" id="PS51257">
    <property type="entry name" value="PROKAR_LIPOPROTEIN"/>
    <property type="match status" value="1"/>
</dbReference>
<dbReference type="Pfam" id="PF14059">
    <property type="entry name" value="DUF4251"/>
    <property type="match status" value="1"/>
</dbReference>
<proteinExistence type="predicted"/>
<evidence type="ECO:0000313" key="1">
    <source>
        <dbReference type="EMBL" id="MDO5971423.1"/>
    </source>
</evidence>
<comment type="caution">
    <text evidence="1">The sequence shown here is derived from an EMBL/GenBank/DDBJ whole genome shotgun (WGS) entry which is preliminary data.</text>
</comment>
<accession>A0ABT8WEF3</accession>
<dbReference type="Gene3D" id="2.40.128.410">
    <property type="match status" value="1"/>
</dbReference>
<sequence>MRFTYFFIGVFIMTFSCKSSKPAATQAEINFLNTTIKKQMFRIESIWAYPQVTNALQQVYNSGLMQPGSNASAISLIGNTNFLTISGDSISSYLPYFGERQMQVAYNGGDGAIQFSGVLEDYNTIQNKDNSYTISFKAKSNSENFQALIKVYPNLNVNMSLNGNFRFPISYSGSLEPVVEDESK</sequence>
<dbReference type="EMBL" id="JAUOEK010000155">
    <property type="protein sequence ID" value="MDO5971423.1"/>
    <property type="molecule type" value="Genomic_DNA"/>
</dbReference>
<evidence type="ECO:0000313" key="2">
    <source>
        <dbReference type="Proteomes" id="UP001176883"/>
    </source>
</evidence>
<keyword evidence="2" id="KW-1185">Reference proteome</keyword>
<protein>
    <submittedName>
        <fullName evidence="1">DUF4251 domain-containing protein</fullName>
    </submittedName>
</protein>
<dbReference type="InterPro" id="IPR025347">
    <property type="entry name" value="DUF4251"/>
</dbReference>
<dbReference type="Proteomes" id="UP001176883">
    <property type="component" value="Unassembled WGS sequence"/>
</dbReference>
<reference evidence="1" key="1">
    <citation type="submission" date="2023-07" db="EMBL/GenBank/DDBJ databases">
        <title>Two novel species in the genus Flavivirga.</title>
        <authorList>
            <person name="Kwon K."/>
        </authorList>
    </citation>
    <scope>NUCLEOTIDE SEQUENCE</scope>
    <source>
        <strain evidence="1">KCTC 52353</strain>
    </source>
</reference>
<gene>
    <name evidence="1" type="ORF">Q4Q35_16575</name>
</gene>
<dbReference type="RefSeq" id="WP_303279138.1">
    <property type="nucleotide sequence ID" value="NZ_JAUOEK010000155.1"/>
</dbReference>
<name>A0ABT8WEF3_9FLAO</name>